<accession>A0AAN7BUK7</accession>
<feature type="compositionally biased region" description="Low complexity" evidence="1">
    <location>
        <begin position="147"/>
        <end position="158"/>
    </location>
</feature>
<reference evidence="2" key="2">
    <citation type="submission" date="2023-05" db="EMBL/GenBank/DDBJ databases">
        <authorList>
            <consortium name="Lawrence Berkeley National Laboratory"/>
            <person name="Steindorff A."/>
            <person name="Hensen N."/>
            <person name="Bonometti L."/>
            <person name="Westerberg I."/>
            <person name="Brannstrom I.O."/>
            <person name="Guillou S."/>
            <person name="Cros-Aarteil S."/>
            <person name="Calhoun S."/>
            <person name="Haridas S."/>
            <person name="Kuo A."/>
            <person name="Mondo S."/>
            <person name="Pangilinan J."/>
            <person name="Riley R."/>
            <person name="Labutti K."/>
            <person name="Andreopoulos B."/>
            <person name="Lipzen A."/>
            <person name="Chen C."/>
            <person name="Yanf M."/>
            <person name="Daum C."/>
            <person name="Ng V."/>
            <person name="Clum A."/>
            <person name="Ohm R."/>
            <person name="Martin F."/>
            <person name="Silar P."/>
            <person name="Natvig D."/>
            <person name="Lalanne C."/>
            <person name="Gautier V."/>
            <person name="Ament-Velasquez S.L."/>
            <person name="Kruys A."/>
            <person name="Hutchinson M.I."/>
            <person name="Powell A.J."/>
            <person name="Barry K."/>
            <person name="Miller A.N."/>
            <person name="Grigoriev I.V."/>
            <person name="Debuchy R."/>
            <person name="Gladieux P."/>
            <person name="Thoren M.H."/>
            <person name="Johannesson H."/>
        </authorList>
    </citation>
    <scope>NUCLEOTIDE SEQUENCE</scope>
    <source>
        <strain evidence="2">CBS 990.96</strain>
    </source>
</reference>
<dbReference type="EMBL" id="MU865306">
    <property type="protein sequence ID" value="KAK4229657.1"/>
    <property type="molecule type" value="Genomic_DNA"/>
</dbReference>
<keyword evidence="3" id="KW-1185">Reference proteome</keyword>
<evidence type="ECO:0000313" key="3">
    <source>
        <dbReference type="Proteomes" id="UP001301958"/>
    </source>
</evidence>
<organism evidence="2 3">
    <name type="scientific">Podospora fimiseda</name>
    <dbReference type="NCBI Taxonomy" id="252190"/>
    <lineage>
        <taxon>Eukaryota</taxon>
        <taxon>Fungi</taxon>
        <taxon>Dikarya</taxon>
        <taxon>Ascomycota</taxon>
        <taxon>Pezizomycotina</taxon>
        <taxon>Sordariomycetes</taxon>
        <taxon>Sordariomycetidae</taxon>
        <taxon>Sordariales</taxon>
        <taxon>Podosporaceae</taxon>
        <taxon>Podospora</taxon>
    </lineage>
</organism>
<dbReference type="AlphaFoldDB" id="A0AAN7BUK7"/>
<dbReference type="Proteomes" id="UP001301958">
    <property type="component" value="Unassembled WGS sequence"/>
</dbReference>
<feature type="region of interest" description="Disordered" evidence="1">
    <location>
        <begin position="1"/>
        <end position="284"/>
    </location>
</feature>
<protein>
    <submittedName>
        <fullName evidence="2">Uncharacterized protein</fullName>
    </submittedName>
</protein>
<reference evidence="2" key="1">
    <citation type="journal article" date="2023" name="Mol. Phylogenet. Evol.">
        <title>Genome-scale phylogeny and comparative genomics of the fungal order Sordariales.</title>
        <authorList>
            <person name="Hensen N."/>
            <person name="Bonometti L."/>
            <person name="Westerberg I."/>
            <person name="Brannstrom I.O."/>
            <person name="Guillou S."/>
            <person name="Cros-Aarteil S."/>
            <person name="Calhoun S."/>
            <person name="Haridas S."/>
            <person name="Kuo A."/>
            <person name="Mondo S."/>
            <person name="Pangilinan J."/>
            <person name="Riley R."/>
            <person name="LaButti K."/>
            <person name="Andreopoulos B."/>
            <person name="Lipzen A."/>
            <person name="Chen C."/>
            <person name="Yan M."/>
            <person name="Daum C."/>
            <person name="Ng V."/>
            <person name="Clum A."/>
            <person name="Steindorff A."/>
            <person name="Ohm R.A."/>
            <person name="Martin F."/>
            <person name="Silar P."/>
            <person name="Natvig D.O."/>
            <person name="Lalanne C."/>
            <person name="Gautier V."/>
            <person name="Ament-Velasquez S.L."/>
            <person name="Kruys A."/>
            <person name="Hutchinson M.I."/>
            <person name="Powell A.J."/>
            <person name="Barry K."/>
            <person name="Miller A.N."/>
            <person name="Grigoriev I.V."/>
            <person name="Debuchy R."/>
            <person name="Gladieux P."/>
            <person name="Hiltunen Thoren M."/>
            <person name="Johannesson H."/>
        </authorList>
    </citation>
    <scope>NUCLEOTIDE SEQUENCE</scope>
    <source>
        <strain evidence="2">CBS 990.96</strain>
    </source>
</reference>
<feature type="compositionally biased region" description="Low complexity" evidence="1">
    <location>
        <begin position="48"/>
        <end position="60"/>
    </location>
</feature>
<feature type="compositionally biased region" description="Low complexity" evidence="1">
    <location>
        <begin position="27"/>
        <end position="40"/>
    </location>
</feature>
<evidence type="ECO:0000256" key="1">
    <source>
        <dbReference type="SAM" id="MobiDB-lite"/>
    </source>
</evidence>
<evidence type="ECO:0000313" key="2">
    <source>
        <dbReference type="EMBL" id="KAK4229657.1"/>
    </source>
</evidence>
<feature type="compositionally biased region" description="Pro residues" evidence="1">
    <location>
        <begin position="200"/>
        <end position="210"/>
    </location>
</feature>
<sequence length="419" mass="46009">MGPPLSTPTPSRFLLSKRQHPGTGTEQQSQAQTPNQQNSTGAKRFHPTPRFSTSTPRPSFLSVQTTPALSIKPKTPRLRTTQDLIDDSSPLSEEEHDEFNILPEPNLPEPIEFDSSLIPQSSLPIKEDQDEDEDFDPRPQPKRRRISITSLLSSSPPIKQEIIPIKSPQLSDHHDDDDIEIDPPDNSNDNLDFIASFHSSPPPQPDPPPSSLISIKSERNPDSPILPLRSIKPKPDPTGLLPRKEPIFHPPPKFKQPEPGSDDSKPTILPDTPHRHSKKQKDKYLPFGLASEVRDWLVDAKELFNPPAEQDDKNEAMPSSVQLKLTKVQHAAGGPGMVVVSAQQPDGGEVNAILAGEGTAVQAGLDREKKGGGIPKRGVTVSIGMPAWDVDLGEELGTWAVAYRWEVLNNQTNNNDGEG</sequence>
<comment type="caution">
    <text evidence="2">The sequence shown here is derived from an EMBL/GenBank/DDBJ whole genome shotgun (WGS) entry which is preliminary data.</text>
</comment>
<gene>
    <name evidence="2" type="ORF">QBC38DRAFT_543231</name>
</gene>
<name>A0AAN7BUK7_9PEZI</name>
<proteinExistence type="predicted"/>